<feature type="compositionally biased region" description="Low complexity" evidence="2">
    <location>
        <begin position="92"/>
        <end position="123"/>
    </location>
</feature>
<proteinExistence type="predicted"/>
<keyword evidence="1" id="KW-0677">Repeat</keyword>
<keyword evidence="3" id="KW-0812">Transmembrane</keyword>
<evidence type="ECO:0000259" key="4">
    <source>
        <dbReference type="SMART" id="SM01088"/>
    </source>
</evidence>
<dbReference type="SMART" id="SM01088">
    <property type="entry name" value="Col_cuticle_N"/>
    <property type="match status" value="1"/>
</dbReference>
<protein>
    <recommendedName>
        <fullName evidence="4">Nematode cuticle collagen N-terminal domain-containing protein</fullName>
    </recommendedName>
</protein>
<dbReference type="Pfam" id="PF01484">
    <property type="entry name" value="Col_cuticle_N"/>
    <property type="match status" value="1"/>
</dbReference>
<dbReference type="InterPro" id="IPR008160">
    <property type="entry name" value="Collagen"/>
</dbReference>
<keyword evidence="3" id="KW-0472">Membrane</keyword>
<keyword evidence="3" id="KW-1133">Transmembrane helix</keyword>
<dbReference type="Pfam" id="PF01391">
    <property type="entry name" value="Collagen"/>
    <property type="match status" value="2"/>
</dbReference>
<dbReference type="GO" id="GO:0042302">
    <property type="term" value="F:structural constituent of cuticle"/>
    <property type="evidence" value="ECO:0007669"/>
    <property type="project" value="InterPro"/>
</dbReference>
<comment type="caution">
    <text evidence="5">The sequence shown here is derived from an EMBL/GenBank/DDBJ whole genome shotgun (WGS) entry which is preliminary data.</text>
</comment>
<feature type="region of interest" description="Disordered" evidence="2">
    <location>
        <begin position="65"/>
        <end position="276"/>
    </location>
</feature>
<evidence type="ECO:0000313" key="5">
    <source>
        <dbReference type="EMBL" id="GMR39654.1"/>
    </source>
</evidence>
<evidence type="ECO:0000313" key="6">
    <source>
        <dbReference type="Proteomes" id="UP001328107"/>
    </source>
</evidence>
<feature type="non-terminal residue" evidence="5">
    <location>
        <position position="342"/>
    </location>
</feature>
<dbReference type="AlphaFoldDB" id="A0AAN4ZGS0"/>
<evidence type="ECO:0000256" key="1">
    <source>
        <dbReference type="ARBA" id="ARBA00022737"/>
    </source>
</evidence>
<name>A0AAN4ZGS0_9BILA</name>
<dbReference type="EMBL" id="BTRK01000002">
    <property type="protein sequence ID" value="GMR39654.1"/>
    <property type="molecule type" value="Genomic_DNA"/>
</dbReference>
<feature type="domain" description="Nematode cuticle collagen N-terminal" evidence="4">
    <location>
        <begin position="10"/>
        <end position="60"/>
    </location>
</feature>
<accession>A0AAN4ZGS0</accession>
<dbReference type="PANTHER" id="PTHR24637:SF421">
    <property type="entry name" value="CUTICLE COLLAGEN DPY-2"/>
    <property type="match status" value="1"/>
</dbReference>
<dbReference type="InterPro" id="IPR002486">
    <property type="entry name" value="Col_cuticle_N"/>
</dbReference>
<gene>
    <name evidence="5" type="ORF">PMAYCL1PPCAC_09849</name>
</gene>
<evidence type="ECO:0000256" key="3">
    <source>
        <dbReference type="SAM" id="Phobius"/>
    </source>
</evidence>
<keyword evidence="6" id="KW-1185">Reference proteome</keyword>
<feature type="compositionally biased region" description="Pro residues" evidence="2">
    <location>
        <begin position="151"/>
        <end position="168"/>
    </location>
</feature>
<evidence type="ECO:0000256" key="2">
    <source>
        <dbReference type="SAM" id="MobiDB-lite"/>
    </source>
</evidence>
<dbReference type="Proteomes" id="UP001328107">
    <property type="component" value="Unassembled WGS sequence"/>
</dbReference>
<feature type="compositionally biased region" description="Pro residues" evidence="2">
    <location>
        <begin position="263"/>
        <end position="276"/>
    </location>
</feature>
<feature type="transmembrane region" description="Helical" evidence="3">
    <location>
        <begin position="12"/>
        <end position="32"/>
    </location>
</feature>
<feature type="compositionally biased region" description="Pro residues" evidence="2">
    <location>
        <begin position="220"/>
        <end position="238"/>
    </location>
</feature>
<dbReference type="PANTHER" id="PTHR24637">
    <property type="entry name" value="COLLAGEN"/>
    <property type="match status" value="1"/>
</dbReference>
<organism evidence="5 6">
    <name type="scientific">Pristionchus mayeri</name>
    <dbReference type="NCBI Taxonomy" id="1317129"/>
    <lineage>
        <taxon>Eukaryota</taxon>
        <taxon>Metazoa</taxon>
        <taxon>Ecdysozoa</taxon>
        <taxon>Nematoda</taxon>
        <taxon>Chromadorea</taxon>
        <taxon>Rhabditida</taxon>
        <taxon>Rhabditina</taxon>
        <taxon>Diplogasteromorpha</taxon>
        <taxon>Diplogasteroidea</taxon>
        <taxon>Neodiplogasteridae</taxon>
        <taxon>Pristionchus</taxon>
    </lineage>
</organism>
<feature type="compositionally biased region" description="Low complexity" evidence="2">
    <location>
        <begin position="66"/>
        <end position="81"/>
    </location>
</feature>
<feature type="non-terminal residue" evidence="5">
    <location>
        <position position="1"/>
    </location>
</feature>
<reference evidence="6" key="1">
    <citation type="submission" date="2022-10" db="EMBL/GenBank/DDBJ databases">
        <title>Genome assembly of Pristionchus species.</title>
        <authorList>
            <person name="Yoshida K."/>
            <person name="Sommer R.J."/>
        </authorList>
    </citation>
    <scope>NUCLEOTIDE SEQUENCE [LARGE SCALE GENOMIC DNA]</scope>
    <source>
        <strain evidence="6">RS5460</strain>
    </source>
</reference>
<sequence length="342" mass="35459">QMGPPSRGSLLLASGCSTIVIIISFVFTAIIIQDIYDFRDQLMNDMDVFKDEANEAWSEMQAITNPSYSSSSSSSAFPSPSELFGTRPKRQSSACSCAASSNPCPQGERGPPGLPGEEGYPGEPGLPGAPGFNPWSEMRDDDGPGCIICPAGPPGLPGVDGPPGPPGPQGEQGQPGMRAFMFPQPGPPGPPGDQGLPGYPGQPGRPGPPVQPGSGIRFVPGPPGPPGPIGLPGPPGPPGENAGDKSLVGPPGFRGAPGMPGQPGVPGPLGNPGPPGPIGMDAQYCQCPARIHPLDNFGTRYTADPRRDPWWVLGPVHRTDYYRPWARTRKETEAIEEAVAEE</sequence>